<gene>
    <name evidence="2" type="ORF">KC19_11G016200</name>
</gene>
<reference evidence="2 3" key="1">
    <citation type="submission" date="2020-06" db="EMBL/GenBank/DDBJ databases">
        <title>WGS assembly of Ceratodon purpureus strain R40.</title>
        <authorList>
            <person name="Carey S.B."/>
            <person name="Jenkins J."/>
            <person name="Shu S."/>
            <person name="Lovell J.T."/>
            <person name="Sreedasyam A."/>
            <person name="Maumus F."/>
            <person name="Tiley G.P."/>
            <person name="Fernandez-Pozo N."/>
            <person name="Barry K."/>
            <person name="Chen C."/>
            <person name="Wang M."/>
            <person name="Lipzen A."/>
            <person name="Daum C."/>
            <person name="Saski C.A."/>
            <person name="Payton A.C."/>
            <person name="Mcbreen J.C."/>
            <person name="Conrad R.E."/>
            <person name="Kollar L.M."/>
            <person name="Olsson S."/>
            <person name="Huttunen S."/>
            <person name="Landis J.B."/>
            <person name="Wickett N.J."/>
            <person name="Johnson M.G."/>
            <person name="Rensing S.A."/>
            <person name="Grimwood J."/>
            <person name="Schmutz J."/>
            <person name="Mcdaniel S.F."/>
        </authorList>
    </citation>
    <scope>NUCLEOTIDE SEQUENCE [LARGE SCALE GENOMIC DNA]</scope>
    <source>
        <strain evidence="2 3">R40</strain>
    </source>
</reference>
<feature type="region of interest" description="Disordered" evidence="1">
    <location>
        <begin position="63"/>
        <end position="92"/>
    </location>
</feature>
<comment type="caution">
    <text evidence="2">The sequence shown here is derived from an EMBL/GenBank/DDBJ whole genome shotgun (WGS) entry which is preliminary data.</text>
</comment>
<keyword evidence="3" id="KW-1185">Reference proteome</keyword>
<evidence type="ECO:0000313" key="2">
    <source>
        <dbReference type="EMBL" id="KAG0555969.1"/>
    </source>
</evidence>
<evidence type="ECO:0000313" key="3">
    <source>
        <dbReference type="Proteomes" id="UP000822688"/>
    </source>
</evidence>
<proteinExistence type="predicted"/>
<evidence type="ECO:0000256" key="1">
    <source>
        <dbReference type="SAM" id="MobiDB-lite"/>
    </source>
</evidence>
<name>A0A8T0GD23_CERPU</name>
<accession>A0A8T0GD23</accession>
<dbReference type="EMBL" id="CM026432">
    <property type="protein sequence ID" value="KAG0555969.1"/>
    <property type="molecule type" value="Genomic_DNA"/>
</dbReference>
<dbReference type="Proteomes" id="UP000822688">
    <property type="component" value="Chromosome 11"/>
</dbReference>
<sequence>MSRRRRPVESWVTERAERTSLWESFLHFLLSLFVLLQKVKDFISTEVTEEEIEEFHETFATLSLEDQGPGEEEERPSRVEGGREAPSYSVASSSSNVRDQLWRALNLPPTISQLDRLRGLNRSWDDYMDTTLEWVALEFARRDTPGYIQYVSRNHRFMRYRTLGERFRMEMDHFRAVLDEPLLPIHRGDMDPETAYYASMAAELF</sequence>
<organism evidence="2 3">
    <name type="scientific">Ceratodon purpureus</name>
    <name type="common">Fire moss</name>
    <name type="synonym">Dicranum purpureum</name>
    <dbReference type="NCBI Taxonomy" id="3225"/>
    <lineage>
        <taxon>Eukaryota</taxon>
        <taxon>Viridiplantae</taxon>
        <taxon>Streptophyta</taxon>
        <taxon>Embryophyta</taxon>
        <taxon>Bryophyta</taxon>
        <taxon>Bryophytina</taxon>
        <taxon>Bryopsida</taxon>
        <taxon>Dicranidae</taxon>
        <taxon>Pseudoditrichales</taxon>
        <taxon>Ditrichaceae</taxon>
        <taxon>Ceratodon</taxon>
    </lineage>
</organism>
<protein>
    <submittedName>
        <fullName evidence="2">Uncharacterized protein</fullName>
    </submittedName>
</protein>
<dbReference type="AlphaFoldDB" id="A0A8T0GD23"/>